<dbReference type="PATRIC" id="fig|1354303.4.peg.746"/>
<dbReference type="PANTHER" id="PTHR20974:SF0">
    <property type="entry name" value="UPF0585 PROTEIN CG18661"/>
    <property type="match status" value="1"/>
</dbReference>
<name>U4T7J2_9GAMM</name>
<accession>U4T7J2</accession>
<dbReference type="STRING" id="1354303.M917_0759"/>
<protein>
    <recommendedName>
        <fullName evidence="3">SAM-dependent methyltransferase</fullName>
    </recommendedName>
</protein>
<comment type="caution">
    <text evidence="1">The sequence shown here is derived from an EMBL/GenBank/DDBJ whole genome shotgun (WGS) entry which is preliminary data.</text>
</comment>
<keyword evidence="2" id="KW-1185">Reference proteome</keyword>
<dbReference type="AlphaFoldDB" id="U4T7J2"/>
<dbReference type="EMBL" id="AUSW01000015">
    <property type="protein sequence ID" value="ERL56081.1"/>
    <property type="molecule type" value="Genomic_DNA"/>
</dbReference>
<dbReference type="Gene3D" id="3.40.50.150">
    <property type="entry name" value="Vaccinia Virus protein VP39"/>
    <property type="match status" value="1"/>
</dbReference>
<dbReference type="InterPro" id="IPR029063">
    <property type="entry name" value="SAM-dependent_MTases_sf"/>
</dbReference>
<dbReference type="Pfam" id="PF06080">
    <property type="entry name" value="DUF938"/>
    <property type="match status" value="1"/>
</dbReference>
<evidence type="ECO:0000313" key="1">
    <source>
        <dbReference type="EMBL" id="ERL56081.1"/>
    </source>
</evidence>
<organism evidence="1 2">
    <name type="scientific">Psychrobacter aquaticus CMS 56</name>
    <dbReference type="NCBI Taxonomy" id="1354303"/>
    <lineage>
        <taxon>Bacteria</taxon>
        <taxon>Pseudomonadati</taxon>
        <taxon>Pseudomonadota</taxon>
        <taxon>Gammaproteobacteria</taxon>
        <taxon>Moraxellales</taxon>
        <taxon>Moraxellaceae</taxon>
        <taxon>Psychrobacter</taxon>
    </lineage>
</organism>
<dbReference type="InterPro" id="IPR010342">
    <property type="entry name" value="DUF938"/>
</dbReference>
<gene>
    <name evidence="1" type="ORF">M917_0759</name>
</gene>
<dbReference type="RefSeq" id="WP_021813412.1">
    <property type="nucleotide sequence ID" value="NZ_AUSW01000015.1"/>
</dbReference>
<dbReference type="Proteomes" id="UP000016761">
    <property type="component" value="Unassembled WGS sequence"/>
</dbReference>
<dbReference type="SUPFAM" id="SSF53335">
    <property type="entry name" value="S-adenosyl-L-methionine-dependent methyltransferases"/>
    <property type="match status" value="1"/>
</dbReference>
<sequence length="224" mass="25172">MQNDNPNSKIDIAALPFSQACENNKQPILEVLQSELQGFTHVLEIGSGTGQHSVYFAPNLPEIQWQTSDVLSNHRHITAWHNAYPAPNLFLPLAFDLDHDSIPVNTHLNSSHLDSNHLDKPYDALFTANTLHIISWVLVKRLFALASDALPMDGKLIVYGPFNEHGKYTSEGNQRFDAMLRQGNTDSGIRDKEDIVSLANAHHLQLTNTYVMPANNQLLIFQKR</sequence>
<reference evidence="1 2" key="1">
    <citation type="journal article" date="2013" name="Genome Announc.">
        <title>Draft Genome Sequence of Psychrobacter aquaticus Strain CMS 56T, Isolated from a Cyanobacterial Mat Sample Collected from Water Bodies in the McMurdo Dry Valley Region of Antarctica.</title>
        <authorList>
            <person name="Reddy G.S."/>
            <person name="Ara S."/>
            <person name="Singh A."/>
            <person name="Kumar Pinnaka A."/>
            <person name="Shivaji S."/>
        </authorList>
    </citation>
    <scope>NUCLEOTIDE SEQUENCE [LARGE SCALE GENOMIC DNA]</scope>
    <source>
        <strain evidence="1 2">CMS 56</strain>
    </source>
</reference>
<proteinExistence type="predicted"/>
<dbReference type="eggNOG" id="COG0500">
    <property type="taxonomic scope" value="Bacteria"/>
</dbReference>
<evidence type="ECO:0000313" key="2">
    <source>
        <dbReference type="Proteomes" id="UP000016761"/>
    </source>
</evidence>
<evidence type="ECO:0008006" key="3">
    <source>
        <dbReference type="Google" id="ProtNLM"/>
    </source>
</evidence>
<dbReference type="PANTHER" id="PTHR20974">
    <property type="entry name" value="UPF0585 PROTEIN CG18661"/>
    <property type="match status" value="1"/>
</dbReference>